<dbReference type="AlphaFoldDB" id="A0A8K1CUV9"/>
<dbReference type="Proteomes" id="UP000794436">
    <property type="component" value="Unassembled WGS sequence"/>
</dbReference>
<evidence type="ECO:0000313" key="1">
    <source>
        <dbReference type="EMBL" id="TMW69110.1"/>
    </source>
</evidence>
<evidence type="ECO:0000313" key="2">
    <source>
        <dbReference type="Proteomes" id="UP000794436"/>
    </source>
</evidence>
<keyword evidence="2" id="KW-1185">Reference proteome</keyword>
<comment type="caution">
    <text evidence="1">The sequence shown here is derived from an EMBL/GenBank/DDBJ whole genome shotgun (WGS) entry which is preliminary data.</text>
</comment>
<organism evidence="1 2">
    <name type="scientific">Pythium oligandrum</name>
    <name type="common">Mycoparasitic fungus</name>
    <dbReference type="NCBI Taxonomy" id="41045"/>
    <lineage>
        <taxon>Eukaryota</taxon>
        <taxon>Sar</taxon>
        <taxon>Stramenopiles</taxon>
        <taxon>Oomycota</taxon>
        <taxon>Peronosporomycetes</taxon>
        <taxon>Pythiales</taxon>
        <taxon>Pythiaceae</taxon>
        <taxon>Pythium</taxon>
    </lineage>
</organism>
<proteinExistence type="predicted"/>
<accession>A0A8K1CUV9</accession>
<protein>
    <submittedName>
        <fullName evidence="1">Uncharacterized protein</fullName>
    </submittedName>
</protein>
<dbReference type="EMBL" id="SPLM01000001">
    <property type="protein sequence ID" value="TMW69110.1"/>
    <property type="molecule type" value="Genomic_DNA"/>
</dbReference>
<sequence>MDGPLANLQAHVLFDVDHDAAKELLQRNPRLQYLHLTKERYFCEDYQTTRHKSRAALGVDSQEHASSQAPFRPECQRAFLSVLERLDLDALENAVVRQIFAFASSNVEREVWADDTGRYISFAMMESRGPRHIRRHTAPSPEPQPEPQGSFWSRLLGW</sequence>
<name>A0A8K1CUV9_PYTOL</name>
<reference evidence="1" key="1">
    <citation type="submission" date="2019-03" db="EMBL/GenBank/DDBJ databases">
        <title>Long read genome sequence of the mycoparasitic Pythium oligandrum ATCC 38472 isolated from sugarbeet rhizosphere.</title>
        <authorList>
            <person name="Gaulin E."/>
        </authorList>
    </citation>
    <scope>NUCLEOTIDE SEQUENCE</scope>
    <source>
        <strain evidence="1">ATCC 38472_TT</strain>
    </source>
</reference>
<gene>
    <name evidence="1" type="ORF">Poli38472_001266</name>
</gene>